<dbReference type="InterPro" id="IPR011009">
    <property type="entry name" value="Kinase-like_dom_sf"/>
</dbReference>
<keyword evidence="2" id="KW-0597">Phosphoprotein</keyword>
<dbReference type="SMART" id="SM00239">
    <property type="entry name" value="C2"/>
    <property type="match status" value="1"/>
</dbReference>
<dbReference type="OrthoDB" id="63267at2759"/>
<dbReference type="SMART" id="SM00220">
    <property type="entry name" value="S_TKc"/>
    <property type="match status" value="1"/>
</dbReference>
<evidence type="ECO:0000256" key="1">
    <source>
        <dbReference type="ARBA" id="ARBA00022527"/>
    </source>
</evidence>
<dbReference type="SMART" id="SM00133">
    <property type="entry name" value="S_TK_X"/>
    <property type="match status" value="1"/>
</dbReference>
<feature type="region of interest" description="Disordered" evidence="8">
    <location>
        <begin position="85"/>
        <end position="111"/>
    </location>
</feature>
<evidence type="ECO:0000259" key="10">
    <source>
        <dbReference type="PROSITE" id="PS50011"/>
    </source>
</evidence>
<keyword evidence="6 7" id="KW-0067">ATP-binding</keyword>
<dbReference type="Pfam" id="PF00168">
    <property type="entry name" value="C2"/>
    <property type="match status" value="2"/>
</dbReference>
<dbReference type="FunFam" id="1.10.510.10:FF:000008">
    <property type="entry name" value="Non-specific serine/threonine protein kinase"/>
    <property type="match status" value="1"/>
</dbReference>
<protein>
    <submittedName>
        <fullName evidence="12">Kinase-like protein</fullName>
    </submittedName>
</protein>
<keyword evidence="13" id="KW-1185">Reference proteome</keyword>
<evidence type="ECO:0000256" key="8">
    <source>
        <dbReference type="SAM" id="MobiDB-lite"/>
    </source>
</evidence>
<dbReference type="Pfam" id="PF00433">
    <property type="entry name" value="Pkinase_C"/>
    <property type="match status" value="2"/>
</dbReference>
<name>A0A4S8MRP6_DENBC</name>
<feature type="domain" description="AGC-kinase C-terminal" evidence="11">
    <location>
        <begin position="473"/>
        <end position="663"/>
    </location>
</feature>
<dbReference type="Gene3D" id="1.10.510.10">
    <property type="entry name" value="Transferase(Phosphotransferase) domain 1"/>
    <property type="match status" value="1"/>
</dbReference>
<dbReference type="Pfam" id="PF00069">
    <property type="entry name" value="Pkinase"/>
    <property type="match status" value="1"/>
</dbReference>
<keyword evidence="1" id="KW-0723">Serine/threonine-protein kinase</keyword>
<dbReference type="InterPro" id="IPR000008">
    <property type="entry name" value="C2_dom"/>
</dbReference>
<accession>A0A4S8MRP6</accession>
<evidence type="ECO:0000256" key="7">
    <source>
        <dbReference type="PROSITE-ProRule" id="PRU10141"/>
    </source>
</evidence>
<dbReference type="EMBL" id="ML179049">
    <property type="protein sequence ID" value="THV05511.1"/>
    <property type="molecule type" value="Genomic_DNA"/>
</dbReference>
<feature type="compositionally biased region" description="Low complexity" evidence="8">
    <location>
        <begin position="590"/>
        <end position="603"/>
    </location>
</feature>
<dbReference type="Gene3D" id="2.60.40.150">
    <property type="entry name" value="C2 domain"/>
    <property type="match status" value="1"/>
</dbReference>
<dbReference type="SUPFAM" id="SSF49562">
    <property type="entry name" value="C2 domain (Calcium/lipid-binding domain, CaLB)"/>
    <property type="match status" value="1"/>
</dbReference>
<evidence type="ECO:0000256" key="5">
    <source>
        <dbReference type="ARBA" id="ARBA00022777"/>
    </source>
</evidence>
<dbReference type="InterPro" id="IPR017892">
    <property type="entry name" value="Pkinase_C"/>
</dbReference>
<evidence type="ECO:0000256" key="4">
    <source>
        <dbReference type="ARBA" id="ARBA00022741"/>
    </source>
</evidence>
<feature type="binding site" evidence="7">
    <location>
        <position position="252"/>
    </location>
    <ligand>
        <name>ATP</name>
        <dbReference type="ChEBI" id="CHEBI:30616"/>
    </ligand>
</feature>
<keyword evidence="5 12" id="KW-0418">Kinase</keyword>
<dbReference type="InterPro" id="IPR035892">
    <property type="entry name" value="C2_domain_sf"/>
</dbReference>
<dbReference type="GO" id="GO:0005524">
    <property type="term" value="F:ATP binding"/>
    <property type="evidence" value="ECO:0007669"/>
    <property type="project" value="UniProtKB-UniRule"/>
</dbReference>
<dbReference type="CDD" id="cd11651">
    <property type="entry name" value="YPK1_N_like"/>
    <property type="match status" value="1"/>
</dbReference>
<dbReference type="PROSITE" id="PS00108">
    <property type="entry name" value="PROTEIN_KINASE_ST"/>
    <property type="match status" value="1"/>
</dbReference>
<dbReference type="PROSITE" id="PS50004">
    <property type="entry name" value="C2"/>
    <property type="match status" value="1"/>
</dbReference>
<evidence type="ECO:0000259" key="11">
    <source>
        <dbReference type="PROSITE" id="PS51285"/>
    </source>
</evidence>
<dbReference type="PROSITE" id="PS00107">
    <property type="entry name" value="PROTEIN_KINASE_ATP"/>
    <property type="match status" value="1"/>
</dbReference>
<organism evidence="12 13">
    <name type="scientific">Dendrothele bispora (strain CBS 962.96)</name>
    <dbReference type="NCBI Taxonomy" id="1314807"/>
    <lineage>
        <taxon>Eukaryota</taxon>
        <taxon>Fungi</taxon>
        <taxon>Dikarya</taxon>
        <taxon>Basidiomycota</taxon>
        <taxon>Agaricomycotina</taxon>
        <taxon>Agaricomycetes</taxon>
        <taxon>Agaricomycetidae</taxon>
        <taxon>Agaricales</taxon>
        <taxon>Agaricales incertae sedis</taxon>
        <taxon>Dendrothele</taxon>
    </lineage>
</organism>
<evidence type="ECO:0000313" key="13">
    <source>
        <dbReference type="Proteomes" id="UP000297245"/>
    </source>
</evidence>
<feature type="compositionally biased region" description="Gly residues" evidence="8">
    <location>
        <begin position="569"/>
        <end position="586"/>
    </location>
</feature>
<evidence type="ECO:0000256" key="2">
    <source>
        <dbReference type="ARBA" id="ARBA00022553"/>
    </source>
</evidence>
<sequence length="717" mass="79486">MPPSPRRPEPTSTSKGQIHVKLIQARGLNVRATSARPYVVVQFEQNEFVSRDPTDESDKEVRGLPTRNSSSSAISALGAIESKVAAKDATRRSRSGSKDTSPASSVGSNKSSNGVGLFNRLSAHNPVWKHEVSFDVTNANSFVTFNVYDRSVSDHGFLGTLQIRPALVHEQTVDQWYKLRPYENESQIVSGEIRVQITFEQYKTKRALTPRDFEFLKLIGRGTFGKVFQVRKRDTKRIYAMKVLSKKEIVAKKEVAHTIGERKILQRSLECPFLVGLKFSFQTDSDLYLVTDFKSGGELFWHLQRETRFSEERARFYIAELVLALEHLHKYDIVYRDLKPENILLDATGHVALCDFGLSKADLKPDELTTTFCGTTEYLAPEILLDEHGYSKIVDFWSLGVLLFEMCCGWSPFYAEETQQMYKNICFGKIRFPKGVIGEDGKQFVKGLLNRNPKHRLGAQRDAAELKEHPFFKPIDWDLLSQKKVTPPFKPVVESDESTANFDPEFTSADLREVGLNDSDHLNDEDPSDDWLSQSVGGSGFAHTPNGPLGSEKTPPPTPLNGFTSLSINGGGGHSNGGGGSGGGINGKPLSSTSSTSLSSTTTDGADLTRNESAAARSAKGVAINGKKKKESHAPGSTPLTNSVQENFRGFTYSGESVQQHADAFTTARFKDRKIGDEEEDPHEVTTEDEFEDYGKSAGRYANARRKGFGFTEMDDV</sequence>
<evidence type="ECO:0000256" key="6">
    <source>
        <dbReference type="ARBA" id="ARBA00022840"/>
    </source>
</evidence>
<feature type="region of interest" description="Disordered" evidence="8">
    <location>
        <begin position="50"/>
        <end position="72"/>
    </location>
</feature>
<evidence type="ECO:0000313" key="12">
    <source>
        <dbReference type="EMBL" id="THV05511.1"/>
    </source>
</evidence>
<dbReference type="FunFam" id="3.30.200.20:FF:000116">
    <property type="entry name" value="Non-specific serine/threonine protein kinase"/>
    <property type="match status" value="1"/>
</dbReference>
<dbReference type="GO" id="GO:0004674">
    <property type="term" value="F:protein serine/threonine kinase activity"/>
    <property type="evidence" value="ECO:0007669"/>
    <property type="project" value="UniProtKB-KW"/>
</dbReference>
<dbReference type="Proteomes" id="UP000297245">
    <property type="component" value="Unassembled WGS sequence"/>
</dbReference>
<feature type="region of interest" description="Disordered" evidence="8">
    <location>
        <begin position="673"/>
        <end position="692"/>
    </location>
</feature>
<keyword evidence="3" id="KW-0808">Transferase</keyword>
<dbReference type="PROSITE" id="PS51285">
    <property type="entry name" value="AGC_KINASE_CTER"/>
    <property type="match status" value="1"/>
</dbReference>
<keyword evidence="4 7" id="KW-0547">Nucleotide-binding</keyword>
<feature type="region of interest" description="Disordered" evidence="8">
    <location>
        <begin position="517"/>
        <end position="645"/>
    </location>
</feature>
<feature type="domain" description="C2" evidence="9">
    <location>
        <begin position="1"/>
        <end position="177"/>
    </location>
</feature>
<feature type="compositionally biased region" description="Acidic residues" evidence="8">
    <location>
        <begin position="677"/>
        <end position="692"/>
    </location>
</feature>
<dbReference type="InterPro" id="IPR008271">
    <property type="entry name" value="Ser/Thr_kinase_AS"/>
</dbReference>
<dbReference type="InterPro" id="IPR000961">
    <property type="entry name" value="AGC-kinase_C"/>
</dbReference>
<dbReference type="SUPFAM" id="SSF56112">
    <property type="entry name" value="Protein kinase-like (PK-like)"/>
    <property type="match status" value="1"/>
</dbReference>
<dbReference type="Gene3D" id="3.30.200.20">
    <property type="entry name" value="Phosphorylase Kinase, domain 1"/>
    <property type="match status" value="1"/>
</dbReference>
<proteinExistence type="predicted"/>
<feature type="compositionally biased region" description="Basic and acidic residues" evidence="8">
    <location>
        <begin position="50"/>
        <end position="62"/>
    </location>
</feature>
<evidence type="ECO:0000256" key="3">
    <source>
        <dbReference type="ARBA" id="ARBA00022679"/>
    </source>
</evidence>
<feature type="domain" description="Protein kinase" evidence="10">
    <location>
        <begin position="213"/>
        <end position="472"/>
    </location>
</feature>
<dbReference type="InterPro" id="IPR000719">
    <property type="entry name" value="Prot_kinase_dom"/>
</dbReference>
<gene>
    <name evidence="12" type="ORF">K435DRAFT_773914</name>
</gene>
<evidence type="ECO:0000259" key="9">
    <source>
        <dbReference type="PROSITE" id="PS50004"/>
    </source>
</evidence>
<dbReference type="InterPro" id="IPR017441">
    <property type="entry name" value="Protein_kinase_ATP_BS"/>
</dbReference>
<dbReference type="AlphaFoldDB" id="A0A4S8MRP6"/>
<dbReference type="PANTHER" id="PTHR24351">
    <property type="entry name" value="RIBOSOMAL PROTEIN S6 KINASE"/>
    <property type="match status" value="1"/>
</dbReference>
<dbReference type="PROSITE" id="PS50011">
    <property type="entry name" value="PROTEIN_KINASE_DOM"/>
    <property type="match status" value="1"/>
</dbReference>
<reference evidence="12 13" key="1">
    <citation type="journal article" date="2019" name="Nat. Ecol. Evol.">
        <title>Megaphylogeny resolves global patterns of mushroom evolution.</title>
        <authorList>
            <person name="Varga T."/>
            <person name="Krizsan K."/>
            <person name="Foldi C."/>
            <person name="Dima B."/>
            <person name="Sanchez-Garcia M."/>
            <person name="Sanchez-Ramirez S."/>
            <person name="Szollosi G.J."/>
            <person name="Szarkandi J.G."/>
            <person name="Papp V."/>
            <person name="Albert L."/>
            <person name="Andreopoulos W."/>
            <person name="Angelini C."/>
            <person name="Antonin V."/>
            <person name="Barry K.W."/>
            <person name="Bougher N.L."/>
            <person name="Buchanan P."/>
            <person name="Buyck B."/>
            <person name="Bense V."/>
            <person name="Catcheside P."/>
            <person name="Chovatia M."/>
            <person name="Cooper J."/>
            <person name="Damon W."/>
            <person name="Desjardin D."/>
            <person name="Finy P."/>
            <person name="Geml J."/>
            <person name="Haridas S."/>
            <person name="Hughes K."/>
            <person name="Justo A."/>
            <person name="Karasinski D."/>
            <person name="Kautmanova I."/>
            <person name="Kiss B."/>
            <person name="Kocsube S."/>
            <person name="Kotiranta H."/>
            <person name="LaButti K.M."/>
            <person name="Lechner B.E."/>
            <person name="Liimatainen K."/>
            <person name="Lipzen A."/>
            <person name="Lukacs Z."/>
            <person name="Mihaltcheva S."/>
            <person name="Morgado L.N."/>
            <person name="Niskanen T."/>
            <person name="Noordeloos M.E."/>
            <person name="Ohm R.A."/>
            <person name="Ortiz-Santana B."/>
            <person name="Ovrebo C."/>
            <person name="Racz N."/>
            <person name="Riley R."/>
            <person name="Savchenko A."/>
            <person name="Shiryaev A."/>
            <person name="Soop K."/>
            <person name="Spirin V."/>
            <person name="Szebenyi C."/>
            <person name="Tomsovsky M."/>
            <person name="Tulloss R.E."/>
            <person name="Uehling J."/>
            <person name="Grigoriev I.V."/>
            <person name="Vagvolgyi C."/>
            <person name="Papp T."/>
            <person name="Martin F.M."/>
            <person name="Miettinen O."/>
            <person name="Hibbett D.S."/>
            <person name="Nagy L.G."/>
        </authorList>
    </citation>
    <scope>NUCLEOTIDE SEQUENCE [LARGE SCALE GENOMIC DNA]</scope>
    <source>
        <strain evidence="12 13">CBS 962.96</strain>
    </source>
</reference>